<accession>A0A9P4Y1V2</accession>
<protein>
    <recommendedName>
        <fullName evidence="3">Pentatricopeptide repeat protein</fullName>
    </recommendedName>
</protein>
<evidence type="ECO:0008006" key="3">
    <source>
        <dbReference type="Google" id="ProtNLM"/>
    </source>
</evidence>
<dbReference type="OrthoDB" id="185373at2759"/>
<keyword evidence="2" id="KW-1185">Reference proteome</keyword>
<name>A0A9P4Y1V2_CRYP1</name>
<evidence type="ECO:0000313" key="2">
    <source>
        <dbReference type="Proteomes" id="UP000803844"/>
    </source>
</evidence>
<dbReference type="EMBL" id="MU032347">
    <property type="protein sequence ID" value="KAF3765459.1"/>
    <property type="molecule type" value="Genomic_DNA"/>
</dbReference>
<evidence type="ECO:0000313" key="1">
    <source>
        <dbReference type="EMBL" id="KAF3765459.1"/>
    </source>
</evidence>
<dbReference type="RefSeq" id="XP_040776420.1">
    <property type="nucleotide sequence ID" value="XM_040917190.1"/>
</dbReference>
<organism evidence="1 2">
    <name type="scientific">Cryphonectria parasitica (strain ATCC 38755 / EP155)</name>
    <dbReference type="NCBI Taxonomy" id="660469"/>
    <lineage>
        <taxon>Eukaryota</taxon>
        <taxon>Fungi</taxon>
        <taxon>Dikarya</taxon>
        <taxon>Ascomycota</taxon>
        <taxon>Pezizomycotina</taxon>
        <taxon>Sordariomycetes</taxon>
        <taxon>Sordariomycetidae</taxon>
        <taxon>Diaporthales</taxon>
        <taxon>Cryphonectriaceae</taxon>
        <taxon>Cryphonectria-Endothia species complex</taxon>
        <taxon>Cryphonectria</taxon>
    </lineage>
</organism>
<sequence length="427" mass="48836">MTSIQFEKFHDMVNSMVDRLIAQSYYDELPGDPDKARRNLNSLDSAWTAIRMLRSEGYPRYNHPSVDPAGSKQSRDQLGDMIRNLFATWDEGKAAKPKFQVAKICYNLLVCPHPPSIHHYNLLLAGFMRKKMHNLADIVTESLLEHSRLRPTTQTIVCLLIHYRQKKDIHGFYNIIRRMTAIDNRGLLIRRRWYADVVKIPALHQWANKPEVTTSLKANWVIERPGRSQDIYEALVSGLLSFGRVKDAVKVFIGSLQEGVGTSVELFTYLLKQCLYTIDVSAADILVRGLIDNTSLVVSLILRSNCPRRLAEQLYPILNMGKPPSWPFSKERAQMAWSSAVTAVSPQDKGRIRLLTTALFIRQAETQLSRLHKAIYRASYMLGVEHAVQRTTIALCGITELNELQRHHQRVAARLLKHQSLLKMTRL</sequence>
<dbReference type="Gene3D" id="1.25.40.10">
    <property type="entry name" value="Tetratricopeptide repeat domain"/>
    <property type="match status" value="1"/>
</dbReference>
<dbReference type="InterPro" id="IPR011990">
    <property type="entry name" value="TPR-like_helical_dom_sf"/>
</dbReference>
<feature type="non-terminal residue" evidence="1">
    <location>
        <position position="427"/>
    </location>
</feature>
<dbReference type="Proteomes" id="UP000803844">
    <property type="component" value="Unassembled WGS sequence"/>
</dbReference>
<dbReference type="GeneID" id="63834319"/>
<proteinExistence type="predicted"/>
<dbReference type="AlphaFoldDB" id="A0A9P4Y1V2"/>
<comment type="caution">
    <text evidence="1">The sequence shown here is derived from an EMBL/GenBank/DDBJ whole genome shotgun (WGS) entry which is preliminary data.</text>
</comment>
<gene>
    <name evidence="1" type="ORF">M406DRAFT_257757</name>
</gene>
<reference evidence="1" key="1">
    <citation type="journal article" date="2020" name="Phytopathology">
        <title>Genome sequence of the chestnut blight fungus Cryphonectria parasitica EP155: A fundamental resource for an archetypical invasive plant pathogen.</title>
        <authorList>
            <person name="Crouch J.A."/>
            <person name="Dawe A."/>
            <person name="Aerts A."/>
            <person name="Barry K."/>
            <person name="Churchill A.C.L."/>
            <person name="Grimwood J."/>
            <person name="Hillman B."/>
            <person name="Milgroom M.G."/>
            <person name="Pangilinan J."/>
            <person name="Smith M."/>
            <person name="Salamov A."/>
            <person name="Schmutz J."/>
            <person name="Yadav J."/>
            <person name="Grigoriev I.V."/>
            <person name="Nuss D."/>
        </authorList>
    </citation>
    <scope>NUCLEOTIDE SEQUENCE</scope>
    <source>
        <strain evidence="1">EP155</strain>
    </source>
</reference>